<name>A0ABS2GR74_9FIRM</name>
<dbReference type="Proteomes" id="UP000724149">
    <property type="component" value="Unassembled WGS sequence"/>
</dbReference>
<reference evidence="1 2" key="1">
    <citation type="journal article" date="2021" name="Sci. Rep.">
        <title>The distribution of antibiotic resistance genes in chicken gut microbiota commensals.</title>
        <authorList>
            <person name="Juricova H."/>
            <person name="Matiasovicova J."/>
            <person name="Kubasova T."/>
            <person name="Cejkova D."/>
            <person name="Rychlik I."/>
        </authorList>
    </citation>
    <scope>NUCLEOTIDE SEQUENCE [LARGE SCALE GENOMIC DNA]</scope>
    <source>
        <strain evidence="1 2">An564</strain>
    </source>
</reference>
<comment type="caution">
    <text evidence="1">The sequence shown here is derived from an EMBL/GenBank/DDBJ whole genome shotgun (WGS) entry which is preliminary data.</text>
</comment>
<organism evidence="1 2">
    <name type="scientific">Hydrogenoanaerobacterium saccharovorans</name>
    <dbReference type="NCBI Taxonomy" id="474960"/>
    <lineage>
        <taxon>Bacteria</taxon>
        <taxon>Bacillati</taxon>
        <taxon>Bacillota</taxon>
        <taxon>Clostridia</taxon>
        <taxon>Eubacteriales</taxon>
        <taxon>Oscillospiraceae</taxon>
        <taxon>Hydrogenoanaerobacterium</taxon>
    </lineage>
</organism>
<accession>A0ABS2GR74</accession>
<proteinExistence type="predicted"/>
<evidence type="ECO:0000313" key="2">
    <source>
        <dbReference type="Proteomes" id="UP000724149"/>
    </source>
</evidence>
<protein>
    <submittedName>
        <fullName evidence="1">Uncharacterized protein</fullName>
    </submittedName>
</protein>
<keyword evidence="2" id="KW-1185">Reference proteome</keyword>
<sequence>MPINDIGRDDVQIYVEYGIGMSDEHKLVCNVWAHILDTVLKGYLLSFEIDKPQTEDKEIDAIMRTLNESDKFYAVLHGYLDWADKNRLKE</sequence>
<evidence type="ECO:0000313" key="1">
    <source>
        <dbReference type="EMBL" id="MBM6924074.1"/>
    </source>
</evidence>
<gene>
    <name evidence="1" type="ORF">H9X81_10305</name>
</gene>
<dbReference type="EMBL" id="JACSNR010000010">
    <property type="protein sequence ID" value="MBM6924074.1"/>
    <property type="molecule type" value="Genomic_DNA"/>
</dbReference>